<dbReference type="InterPro" id="IPR050942">
    <property type="entry name" value="F-box_BR-signaling"/>
</dbReference>
<dbReference type="AlphaFoldDB" id="A0AAW1NGF8"/>
<dbReference type="PANTHER" id="PTHR44259">
    <property type="entry name" value="OS07G0183000 PROTEIN-RELATED"/>
    <property type="match status" value="1"/>
</dbReference>
<feature type="domain" description="KIB1-4 beta-propeller" evidence="1">
    <location>
        <begin position="40"/>
        <end position="290"/>
    </location>
</feature>
<dbReference type="InterPro" id="IPR005174">
    <property type="entry name" value="KIB1-4_b-propeller"/>
</dbReference>
<dbReference type="PANTHER" id="PTHR44259:SF107">
    <property type="entry name" value="F-BOX PROTEIN SKIP23-LIKE"/>
    <property type="match status" value="1"/>
</dbReference>
<comment type="caution">
    <text evidence="2">The sequence shown here is derived from an EMBL/GenBank/DDBJ whole genome shotgun (WGS) entry which is preliminary data.</text>
</comment>
<keyword evidence="3" id="KW-1185">Reference proteome</keyword>
<dbReference type="Proteomes" id="UP001443914">
    <property type="component" value="Unassembled WGS sequence"/>
</dbReference>
<protein>
    <recommendedName>
        <fullName evidence="1">KIB1-4 beta-propeller domain-containing protein</fullName>
    </recommendedName>
</protein>
<reference evidence="2" key="1">
    <citation type="submission" date="2024-03" db="EMBL/GenBank/DDBJ databases">
        <title>WGS assembly of Saponaria officinalis var. Norfolk2.</title>
        <authorList>
            <person name="Jenkins J."/>
            <person name="Shu S."/>
            <person name="Grimwood J."/>
            <person name="Barry K."/>
            <person name="Goodstein D."/>
            <person name="Schmutz J."/>
            <person name="Leebens-Mack J."/>
            <person name="Osbourn A."/>
        </authorList>
    </citation>
    <scope>NUCLEOTIDE SEQUENCE [LARGE SCALE GENOMIC DNA]</scope>
    <source>
        <strain evidence="2">JIC</strain>
    </source>
</reference>
<evidence type="ECO:0000313" key="2">
    <source>
        <dbReference type="EMBL" id="KAK9756794.1"/>
    </source>
</evidence>
<accession>A0AAW1NGF8</accession>
<gene>
    <name evidence="2" type="ORF">RND81_01G121800</name>
</gene>
<dbReference type="Pfam" id="PF03478">
    <property type="entry name" value="Beta-prop_KIB1-4"/>
    <property type="match status" value="1"/>
</dbReference>
<proteinExistence type="predicted"/>
<evidence type="ECO:0000259" key="1">
    <source>
        <dbReference type="Pfam" id="PF03478"/>
    </source>
</evidence>
<sequence>MLPEPPSSKKRRFRGLNDQIILEANLPDIAIAPIVSSDQQRNWRHLFSSRGWLICMTHIGYNIALVLSKVVINPPPLPITVARLEHDGGKTVVDPSFFFHIFLYQTNSFKFALSDNPLTNSDYTLAAVMPHSRDVVLWSRDKEWTAIGCKIIRWSSNIAFYKGDLYAVGIWGKVVTFGKPWESHLSTRKVVANLKIRGIPPLGSMYLVELDNILFVIRRRILLDKRDGKYKTWNFVVWEVNVESTETKQTKNLRDKAVFLGHNSSFSIKAKGCKPNCIYYTDKTNVGVFDLRSGHNIEDLYVGNSSLGSCRSHLWVESSLDNSGY</sequence>
<name>A0AAW1NGF8_SAPOF</name>
<organism evidence="2 3">
    <name type="scientific">Saponaria officinalis</name>
    <name type="common">Common soapwort</name>
    <name type="synonym">Lychnis saponaria</name>
    <dbReference type="NCBI Taxonomy" id="3572"/>
    <lineage>
        <taxon>Eukaryota</taxon>
        <taxon>Viridiplantae</taxon>
        <taxon>Streptophyta</taxon>
        <taxon>Embryophyta</taxon>
        <taxon>Tracheophyta</taxon>
        <taxon>Spermatophyta</taxon>
        <taxon>Magnoliopsida</taxon>
        <taxon>eudicotyledons</taxon>
        <taxon>Gunneridae</taxon>
        <taxon>Pentapetalae</taxon>
        <taxon>Caryophyllales</taxon>
        <taxon>Caryophyllaceae</taxon>
        <taxon>Caryophylleae</taxon>
        <taxon>Saponaria</taxon>
    </lineage>
</organism>
<evidence type="ECO:0000313" key="3">
    <source>
        <dbReference type="Proteomes" id="UP001443914"/>
    </source>
</evidence>
<dbReference type="EMBL" id="JBDFQZ010000001">
    <property type="protein sequence ID" value="KAK9756794.1"/>
    <property type="molecule type" value="Genomic_DNA"/>
</dbReference>